<dbReference type="EMBL" id="BAAAYN010000131">
    <property type="protein sequence ID" value="GAA3399339.1"/>
    <property type="molecule type" value="Genomic_DNA"/>
</dbReference>
<feature type="domain" description="Integrase catalytic" evidence="1">
    <location>
        <begin position="23"/>
        <end position="195"/>
    </location>
</feature>
<evidence type="ECO:0000313" key="2">
    <source>
        <dbReference type="EMBL" id="GAA3399339.1"/>
    </source>
</evidence>
<name>A0ABP6TDP7_9ACTN</name>
<sequence length="498" mass="53944">MLARNGLVRAQEQQHKRIYKRWQRETPMHLWQLDLVGGIRLASGRECKMVTGIDDHSRFVVIAAVVAVPSGRAVVAAFLGALRRFGAPFEVLTDNGGQFTGRHIKPQPVEVLFERACRENGINQRLTKPKSPTTTGKIERFHQTLRREFLDHAGPFESTAAAQAAVDAWVQAYNHQRPHQAIGMATPASLFRPHHPSADQQHKVDQAVKTRSVATAADPVQTPLPAGLAGIGVIEPPAAPPSGAAVEFEHRVPPGGEITIVSGKQAVSIGRSLAGQTVTIWADQRSIHVSLHGAVLRTAPSRLTPADLAYLTMRGARPAGPPPAGDALRRRDGRPILEPGHAIEIQRQVQRDGVVRIGGDTHLVGAAWAGRRLTLRLDGHLMHAIADGALVGTWPSPLSPQRAAKLAGATTATSKLPPPPLPAGSIRALRRVHAHGRISVNKQCIKLGKRHVGKLVTVVIEDTHYRVLHNDEEIAVRPRRDTSPITRLHSRGMNTQPG</sequence>
<dbReference type="InterPro" id="IPR001584">
    <property type="entry name" value="Integrase_cat-core"/>
</dbReference>
<comment type="caution">
    <text evidence="2">The sequence shown here is derived from an EMBL/GenBank/DDBJ whole genome shotgun (WGS) entry which is preliminary data.</text>
</comment>
<dbReference type="SUPFAM" id="SSF53098">
    <property type="entry name" value="Ribonuclease H-like"/>
    <property type="match status" value="1"/>
</dbReference>
<protein>
    <submittedName>
        <fullName evidence="2">IS481 family transposase</fullName>
    </submittedName>
</protein>
<dbReference type="Pfam" id="PF13683">
    <property type="entry name" value="rve_3"/>
    <property type="match status" value="1"/>
</dbReference>
<dbReference type="InterPro" id="IPR012337">
    <property type="entry name" value="RNaseH-like_sf"/>
</dbReference>
<keyword evidence="3" id="KW-1185">Reference proteome</keyword>
<dbReference type="PANTHER" id="PTHR35004">
    <property type="entry name" value="TRANSPOSASE RV3428C-RELATED"/>
    <property type="match status" value="1"/>
</dbReference>
<dbReference type="Gene3D" id="3.30.420.10">
    <property type="entry name" value="Ribonuclease H-like superfamily/Ribonuclease H"/>
    <property type="match status" value="1"/>
</dbReference>
<dbReference type="PROSITE" id="PS50994">
    <property type="entry name" value="INTEGRASE"/>
    <property type="match status" value="1"/>
</dbReference>
<organism evidence="2 3">
    <name type="scientific">Cryptosporangium minutisporangium</name>
    <dbReference type="NCBI Taxonomy" id="113569"/>
    <lineage>
        <taxon>Bacteria</taxon>
        <taxon>Bacillati</taxon>
        <taxon>Actinomycetota</taxon>
        <taxon>Actinomycetes</taxon>
        <taxon>Cryptosporangiales</taxon>
        <taxon>Cryptosporangiaceae</taxon>
        <taxon>Cryptosporangium</taxon>
    </lineage>
</organism>
<reference evidence="3" key="1">
    <citation type="journal article" date="2019" name="Int. J. Syst. Evol. Microbiol.">
        <title>The Global Catalogue of Microorganisms (GCM) 10K type strain sequencing project: providing services to taxonomists for standard genome sequencing and annotation.</title>
        <authorList>
            <consortium name="The Broad Institute Genomics Platform"/>
            <consortium name="The Broad Institute Genome Sequencing Center for Infectious Disease"/>
            <person name="Wu L."/>
            <person name="Ma J."/>
        </authorList>
    </citation>
    <scope>NUCLEOTIDE SEQUENCE [LARGE SCALE GENOMIC DNA]</scope>
    <source>
        <strain evidence="3">JCM 9458</strain>
    </source>
</reference>
<proteinExistence type="predicted"/>
<dbReference type="InterPro" id="IPR036397">
    <property type="entry name" value="RNaseH_sf"/>
</dbReference>
<evidence type="ECO:0000313" key="3">
    <source>
        <dbReference type="Proteomes" id="UP001501676"/>
    </source>
</evidence>
<dbReference type="Proteomes" id="UP001501676">
    <property type="component" value="Unassembled WGS sequence"/>
</dbReference>
<dbReference type="PANTHER" id="PTHR35004:SF7">
    <property type="entry name" value="INTEGRASE PROTEIN"/>
    <property type="match status" value="1"/>
</dbReference>
<evidence type="ECO:0000259" key="1">
    <source>
        <dbReference type="PROSITE" id="PS50994"/>
    </source>
</evidence>
<gene>
    <name evidence="2" type="ORF">GCM10020369_84820</name>
</gene>
<accession>A0ABP6TDP7</accession>